<protein>
    <submittedName>
        <fullName evidence="5">DNA-binding protein</fullName>
    </submittedName>
</protein>
<dbReference type="EMBL" id="CP016379">
    <property type="protein sequence ID" value="AZR72766.1"/>
    <property type="molecule type" value="Genomic_DNA"/>
</dbReference>
<dbReference type="SUPFAM" id="SSF47729">
    <property type="entry name" value="IHF-like DNA-binding proteins"/>
    <property type="match status" value="1"/>
</dbReference>
<dbReference type="Proteomes" id="UP000267250">
    <property type="component" value="Chromosome"/>
</dbReference>
<dbReference type="GO" id="GO:0003677">
    <property type="term" value="F:DNA binding"/>
    <property type="evidence" value="ECO:0007669"/>
    <property type="project" value="UniProtKB-KW"/>
</dbReference>
<dbReference type="PRINTS" id="PR01727">
    <property type="entry name" value="DNABINDINGHU"/>
</dbReference>
<reference evidence="5 6" key="1">
    <citation type="submission" date="2016-07" db="EMBL/GenBank/DDBJ databases">
        <title>Genome and transcriptome analysis of iron-reducing fermentative bacteria Anoxybacter fermentans.</title>
        <authorList>
            <person name="Zeng X."/>
            <person name="Shao Z."/>
        </authorList>
    </citation>
    <scope>NUCLEOTIDE SEQUENCE [LARGE SCALE GENOMIC DNA]</scope>
    <source>
        <strain evidence="5 6">DY22613</strain>
    </source>
</reference>
<evidence type="ECO:0000256" key="4">
    <source>
        <dbReference type="RuleBase" id="RU003939"/>
    </source>
</evidence>
<organism evidence="5 6">
    <name type="scientific">Anoxybacter fermentans</name>
    <dbReference type="NCBI Taxonomy" id="1323375"/>
    <lineage>
        <taxon>Bacteria</taxon>
        <taxon>Bacillati</taxon>
        <taxon>Bacillota</taxon>
        <taxon>Clostridia</taxon>
        <taxon>Halanaerobiales</taxon>
        <taxon>Anoxybacter</taxon>
    </lineage>
</organism>
<dbReference type="GO" id="GO:0030261">
    <property type="term" value="P:chromosome condensation"/>
    <property type="evidence" value="ECO:0007669"/>
    <property type="project" value="UniProtKB-KW"/>
</dbReference>
<evidence type="ECO:0000256" key="1">
    <source>
        <dbReference type="ARBA" id="ARBA00010529"/>
    </source>
</evidence>
<dbReference type="CDD" id="cd13831">
    <property type="entry name" value="HU"/>
    <property type="match status" value="1"/>
</dbReference>
<dbReference type="RefSeq" id="WP_127016098.1">
    <property type="nucleotide sequence ID" value="NZ_CP016379.1"/>
</dbReference>
<dbReference type="PANTHER" id="PTHR33175:SF3">
    <property type="entry name" value="DNA-BINDING PROTEIN HU-BETA"/>
    <property type="match status" value="1"/>
</dbReference>
<proteinExistence type="inferred from homology"/>
<dbReference type="PROSITE" id="PS00045">
    <property type="entry name" value="HISTONE_LIKE"/>
    <property type="match status" value="1"/>
</dbReference>
<dbReference type="Gene3D" id="4.10.520.10">
    <property type="entry name" value="IHF-like DNA-binding proteins"/>
    <property type="match status" value="1"/>
</dbReference>
<keyword evidence="2" id="KW-0226">DNA condensation</keyword>
<keyword evidence="3 5" id="KW-0238">DNA-binding</keyword>
<dbReference type="InterPro" id="IPR000119">
    <property type="entry name" value="Hist_DNA-bd"/>
</dbReference>
<dbReference type="SMART" id="SM00411">
    <property type="entry name" value="BHL"/>
    <property type="match status" value="1"/>
</dbReference>
<sequence>MTKTELIEKVAEKTGLTKKDSGEAVTAVFDIIIEYLAGEAKKPEAERNKVQIIGFGSFEVKDREARKGRNPRTGKEIEIPARTVPVFKAGKSFKERVQ</sequence>
<accession>A0A3Q9HR84</accession>
<dbReference type="InterPro" id="IPR010992">
    <property type="entry name" value="IHF-like_DNA-bd_dom_sf"/>
</dbReference>
<dbReference type="InterPro" id="IPR020816">
    <property type="entry name" value="Histone-like_DNA-bd_CS"/>
</dbReference>
<evidence type="ECO:0000313" key="5">
    <source>
        <dbReference type="EMBL" id="AZR72766.1"/>
    </source>
</evidence>
<evidence type="ECO:0000256" key="3">
    <source>
        <dbReference type="ARBA" id="ARBA00023125"/>
    </source>
</evidence>
<dbReference type="Pfam" id="PF00216">
    <property type="entry name" value="Bac_DNA_binding"/>
    <property type="match status" value="1"/>
</dbReference>
<dbReference type="PANTHER" id="PTHR33175">
    <property type="entry name" value="DNA-BINDING PROTEIN HU"/>
    <property type="match status" value="1"/>
</dbReference>
<comment type="similarity">
    <text evidence="1 4">Belongs to the bacterial histone-like protein family.</text>
</comment>
<evidence type="ECO:0000313" key="6">
    <source>
        <dbReference type="Proteomes" id="UP000267250"/>
    </source>
</evidence>
<evidence type="ECO:0000256" key="2">
    <source>
        <dbReference type="ARBA" id="ARBA00023067"/>
    </source>
</evidence>
<dbReference type="AlphaFoldDB" id="A0A3Q9HR84"/>
<keyword evidence="6" id="KW-1185">Reference proteome</keyword>
<dbReference type="OrthoDB" id="9799835at2"/>
<dbReference type="KEGG" id="aft:BBF96_04780"/>
<gene>
    <name evidence="5" type="ORF">BBF96_04780</name>
</gene>
<name>A0A3Q9HR84_9FIRM</name>
<dbReference type="GO" id="GO:0030527">
    <property type="term" value="F:structural constituent of chromatin"/>
    <property type="evidence" value="ECO:0007669"/>
    <property type="project" value="InterPro"/>
</dbReference>